<keyword evidence="7" id="KW-0862">Zinc</keyword>
<dbReference type="EC" id="3.1.3.2" evidence="9"/>
<gene>
    <name evidence="13" type="primary">PAP15_1</name>
    <name evidence="13" type="ORF">CK203_038593</name>
</gene>
<dbReference type="PANTHER" id="PTHR22953">
    <property type="entry name" value="ACID PHOSPHATASE RELATED"/>
    <property type="match status" value="1"/>
</dbReference>
<evidence type="ECO:0000256" key="1">
    <source>
        <dbReference type="ARBA" id="ARBA00000032"/>
    </source>
</evidence>
<feature type="domain" description="Purple acid phosphatase C-terminal" evidence="11">
    <location>
        <begin position="496"/>
        <end position="535"/>
    </location>
</feature>
<accession>A0A438I3X2</accession>
<dbReference type="InterPro" id="IPR004843">
    <property type="entry name" value="Calcineurin-like_PHP"/>
</dbReference>
<evidence type="ECO:0000256" key="6">
    <source>
        <dbReference type="ARBA" id="ARBA00022801"/>
    </source>
</evidence>
<name>A0A438I3X2_VITVI</name>
<dbReference type="EMBL" id="QGNW01000145">
    <property type="protein sequence ID" value="RVW91405.1"/>
    <property type="molecule type" value="Genomic_DNA"/>
</dbReference>
<evidence type="ECO:0000259" key="12">
    <source>
        <dbReference type="Pfam" id="PF16656"/>
    </source>
</evidence>
<comment type="caution">
    <text evidence="13">The sequence shown here is derived from an EMBL/GenBank/DDBJ whole genome shotgun (WGS) entry which is preliminary data.</text>
</comment>
<evidence type="ECO:0000256" key="8">
    <source>
        <dbReference type="ARBA" id="ARBA00023180"/>
    </source>
</evidence>
<comment type="catalytic activity">
    <reaction evidence="1 9">
        <text>a phosphate monoester + H2O = an alcohol + phosphate</text>
        <dbReference type="Rhea" id="RHEA:15017"/>
        <dbReference type="ChEBI" id="CHEBI:15377"/>
        <dbReference type="ChEBI" id="CHEBI:30879"/>
        <dbReference type="ChEBI" id="CHEBI:43474"/>
        <dbReference type="ChEBI" id="CHEBI:67140"/>
        <dbReference type="EC" id="3.1.3.2"/>
    </reaction>
</comment>
<protein>
    <recommendedName>
        <fullName evidence="9">Purple acid phosphatase</fullName>
        <ecNumber evidence="9">3.1.3.2</ecNumber>
    </recommendedName>
</protein>
<feature type="signal peptide" evidence="9">
    <location>
        <begin position="1"/>
        <end position="21"/>
    </location>
</feature>
<dbReference type="InterPro" id="IPR039331">
    <property type="entry name" value="PAPs-like"/>
</dbReference>
<dbReference type="Pfam" id="PF00149">
    <property type="entry name" value="Metallophos"/>
    <property type="match status" value="1"/>
</dbReference>
<evidence type="ECO:0000313" key="14">
    <source>
        <dbReference type="Proteomes" id="UP000288805"/>
    </source>
</evidence>
<dbReference type="CDD" id="cd00839">
    <property type="entry name" value="MPP_PAPs"/>
    <property type="match status" value="1"/>
</dbReference>
<dbReference type="AlphaFoldDB" id="A0A438I3X2"/>
<evidence type="ECO:0000256" key="7">
    <source>
        <dbReference type="ARBA" id="ARBA00022833"/>
    </source>
</evidence>
<sequence>MASTLCCVIVVILVNFAAIHARIPTTLDGPFTPVTVPFDQSLRGKAVDLPDTDPRVRRRVKGFEPEQISVALSASFDSVWISWITGEFQIGYNIKPLNPKTVSSVVRYGTLRYPLRRKVMGYSLVYNQLYPFEGLQNYTSGIIHHVRLAGLKPSTRYYYRCGDPTIGAMSNIYSFRTMPVSGPRSYPRKIGIIGDLGLTYNSTATIDHLISNKPDLVLLVGDVTYANQYLTNGTGSDCYSCSFPQTPIHETYQPRWDYWGRFMQNLVSKVPMMVIEGNHEIEEQAEKKNFVAYSSRFAFPSKESGSASTFYYSFNAGGIHFIMLGAYAAYNKSGKKGASLFILYAFHPDVLNNMLSTSLADQYKWLERDLAKVDRSITPWLIAAWHPPWYSSYKAHYREVECMRQEMEELLYSYGVDIVFNGHVHAYERSNRVYNYTLDPCGPVHIMVGDGGNREKMAIEHADAPGKCPEPSTTPDTFIGGFCATNFTFGPAAGKFCWDRQPDFSAFRESSFGHGILEVKNDTWALWTWYRNQDSRDNAGDQIYIVRTPDMCPTLSAVTKLWSAAR</sequence>
<evidence type="ECO:0000256" key="5">
    <source>
        <dbReference type="ARBA" id="ARBA00022729"/>
    </source>
</evidence>
<comment type="cofactor">
    <cofactor evidence="3">
        <name>Fe cation</name>
        <dbReference type="ChEBI" id="CHEBI:24875"/>
    </cofactor>
</comment>
<dbReference type="PANTHER" id="PTHR22953:SF96">
    <property type="entry name" value="PURPLE ACID PHOSPHATASE 15"/>
    <property type="match status" value="1"/>
</dbReference>
<evidence type="ECO:0000256" key="9">
    <source>
        <dbReference type="RuleBase" id="RU361203"/>
    </source>
</evidence>
<dbReference type="Pfam" id="PF14008">
    <property type="entry name" value="Metallophos_C"/>
    <property type="match status" value="1"/>
</dbReference>
<feature type="domain" description="Calcineurin-like phosphoesterase" evidence="10">
    <location>
        <begin position="189"/>
        <end position="427"/>
    </location>
</feature>
<dbReference type="SUPFAM" id="SSF49363">
    <property type="entry name" value="Purple acid phosphatase, N-terminal domain"/>
    <property type="match status" value="1"/>
</dbReference>
<evidence type="ECO:0000256" key="4">
    <source>
        <dbReference type="ARBA" id="ARBA00008723"/>
    </source>
</evidence>
<dbReference type="InterPro" id="IPR008963">
    <property type="entry name" value="Purple_acid_Pase-like_N"/>
</dbReference>
<evidence type="ECO:0000259" key="11">
    <source>
        <dbReference type="Pfam" id="PF14008"/>
    </source>
</evidence>
<comment type="similarity">
    <text evidence="4 9">Belongs to the metallophosphoesterase superfamily. Purple acid phosphatase family.</text>
</comment>
<feature type="domain" description="Purple acid phosphatase N-terminal" evidence="12">
    <location>
        <begin position="65"/>
        <end position="177"/>
    </location>
</feature>
<dbReference type="SUPFAM" id="SSF56300">
    <property type="entry name" value="Metallo-dependent phosphatases"/>
    <property type="match status" value="1"/>
</dbReference>
<evidence type="ECO:0000256" key="2">
    <source>
        <dbReference type="ARBA" id="ARBA00001947"/>
    </source>
</evidence>
<dbReference type="Gene3D" id="3.60.21.10">
    <property type="match status" value="2"/>
</dbReference>
<dbReference type="InterPro" id="IPR029052">
    <property type="entry name" value="Metallo-depent_PP-like"/>
</dbReference>
<dbReference type="InterPro" id="IPR041792">
    <property type="entry name" value="MPP_PAP"/>
</dbReference>
<dbReference type="GO" id="GO:0003993">
    <property type="term" value="F:acid phosphatase activity"/>
    <property type="evidence" value="ECO:0007669"/>
    <property type="project" value="UniProtKB-EC"/>
</dbReference>
<proteinExistence type="inferred from homology"/>
<keyword evidence="8" id="KW-0325">Glycoprotein</keyword>
<evidence type="ECO:0000259" key="10">
    <source>
        <dbReference type="Pfam" id="PF00149"/>
    </source>
</evidence>
<dbReference type="InterPro" id="IPR025733">
    <property type="entry name" value="PAPs_C"/>
</dbReference>
<evidence type="ECO:0000256" key="3">
    <source>
        <dbReference type="ARBA" id="ARBA00001962"/>
    </source>
</evidence>
<feature type="chain" id="PRO_5018814363" description="Purple acid phosphatase" evidence="9">
    <location>
        <begin position="22"/>
        <end position="566"/>
    </location>
</feature>
<keyword evidence="6 9" id="KW-0378">Hydrolase</keyword>
<organism evidence="13 14">
    <name type="scientific">Vitis vinifera</name>
    <name type="common">Grape</name>
    <dbReference type="NCBI Taxonomy" id="29760"/>
    <lineage>
        <taxon>Eukaryota</taxon>
        <taxon>Viridiplantae</taxon>
        <taxon>Streptophyta</taxon>
        <taxon>Embryophyta</taxon>
        <taxon>Tracheophyta</taxon>
        <taxon>Spermatophyta</taxon>
        <taxon>Magnoliopsida</taxon>
        <taxon>eudicotyledons</taxon>
        <taxon>Gunneridae</taxon>
        <taxon>Pentapetalae</taxon>
        <taxon>rosids</taxon>
        <taxon>Vitales</taxon>
        <taxon>Vitaceae</taxon>
        <taxon>Viteae</taxon>
        <taxon>Vitis</taxon>
    </lineage>
</organism>
<dbReference type="Gene3D" id="2.60.40.380">
    <property type="entry name" value="Purple acid phosphatase-like, N-terminal"/>
    <property type="match status" value="1"/>
</dbReference>
<evidence type="ECO:0000313" key="13">
    <source>
        <dbReference type="EMBL" id="RVW91405.1"/>
    </source>
</evidence>
<reference evidence="13 14" key="1">
    <citation type="journal article" date="2018" name="PLoS Genet.">
        <title>Population sequencing reveals clonal diversity and ancestral inbreeding in the grapevine cultivar Chardonnay.</title>
        <authorList>
            <person name="Roach M.J."/>
            <person name="Johnson D.L."/>
            <person name="Bohlmann J."/>
            <person name="van Vuuren H.J."/>
            <person name="Jones S.J."/>
            <person name="Pretorius I.S."/>
            <person name="Schmidt S.A."/>
            <person name="Borneman A.R."/>
        </authorList>
    </citation>
    <scope>NUCLEOTIDE SEQUENCE [LARGE SCALE GENOMIC DNA]</scope>
    <source>
        <strain evidence="14">cv. Chardonnay</strain>
        <tissue evidence="13">Leaf</tissue>
    </source>
</reference>
<keyword evidence="5 9" id="KW-0732">Signal</keyword>
<dbReference type="Proteomes" id="UP000288805">
    <property type="component" value="Unassembled WGS sequence"/>
</dbReference>
<dbReference type="GO" id="GO:0046872">
    <property type="term" value="F:metal ion binding"/>
    <property type="evidence" value="ECO:0007669"/>
    <property type="project" value="InterPro"/>
</dbReference>
<comment type="cofactor">
    <cofactor evidence="2">
        <name>Zn(2+)</name>
        <dbReference type="ChEBI" id="CHEBI:29105"/>
    </cofactor>
</comment>
<dbReference type="InterPro" id="IPR015914">
    <property type="entry name" value="PAPs_N"/>
</dbReference>
<dbReference type="Pfam" id="PF16656">
    <property type="entry name" value="Pur_ac_phosph_N"/>
    <property type="match status" value="1"/>
</dbReference>